<keyword evidence="1" id="KW-0732">Signal</keyword>
<dbReference type="PANTHER" id="PTHR11362:SF152">
    <property type="entry name" value="ODORANT-BINDING PROTEIN A5-LIKE PROTEIN"/>
    <property type="match status" value="1"/>
</dbReference>
<evidence type="ECO:0000256" key="1">
    <source>
        <dbReference type="SAM" id="SignalP"/>
    </source>
</evidence>
<dbReference type="InterPro" id="IPR035810">
    <property type="entry name" value="PEBP_euk"/>
</dbReference>
<feature type="chain" id="PRO_5040406960" description="Phosphatidylethanolamine-binding protein" evidence="1">
    <location>
        <begin position="24"/>
        <end position="285"/>
    </location>
</feature>
<name>A0A9P0F137_BEMTA</name>
<keyword evidence="3" id="KW-1185">Reference proteome</keyword>
<dbReference type="CDD" id="cd00866">
    <property type="entry name" value="PEBP_euk"/>
    <property type="match status" value="1"/>
</dbReference>
<dbReference type="EMBL" id="OU963864">
    <property type="protein sequence ID" value="CAH0387422.1"/>
    <property type="molecule type" value="Genomic_DNA"/>
</dbReference>
<evidence type="ECO:0008006" key="4">
    <source>
        <dbReference type="Google" id="ProtNLM"/>
    </source>
</evidence>
<evidence type="ECO:0000313" key="3">
    <source>
        <dbReference type="Proteomes" id="UP001152759"/>
    </source>
</evidence>
<dbReference type="InterPro" id="IPR008914">
    <property type="entry name" value="PEBP"/>
</dbReference>
<sequence>MRLCVVDCIVLLFSALGPNIVRGNKFSSSVGVAFLWKSAVKTTMDRCFVKNMHDFSSTFQASLLWINWFNFVMSMSTTMDSDILSPFDSDYEIKRTPKEIKDALIKHKIIPDVLDKAPNETIYVEWIDGPCAEFGNEIIALHEIENQPLWVNNKNFLKRLNTIMMIGPDEPSPQNRSSSFFLYWLVTNIPPHDYDNVPATAHAMGEKLVEYREPMPPRGTGLHRYVFLAFSQGNRTINVTMPKLEHCNVTQRLNFNLKKFVKRYDLGEPFAVNFFLTQWHRPIYL</sequence>
<gene>
    <name evidence="2" type="ORF">BEMITA_LOCUS6441</name>
</gene>
<dbReference type="Pfam" id="PF01161">
    <property type="entry name" value="PBP"/>
    <property type="match status" value="1"/>
</dbReference>
<dbReference type="Gene3D" id="3.90.280.10">
    <property type="entry name" value="PEBP-like"/>
    <property type="match status" value="1"/>
</dbReference>
<organism evidence="2 3">
    <name type="scientific">Bemisia tabaci</name>
    <name type="common">Sweetpotato whitefly</name>
    <name type="synonym">Aleurodes tabaci</name>
    <dbReference type="NCBI Taxonomy" id="7038"/>
    <lineage>
        <taxon>Eukaryota</taxon>
        <taxon>Metazoa</taxon>
        <taxon>Ecdysozoa</taxon>
        <taxon>Arthropoda</taxon>
        <taxon>Hexapoda</taxon>
        <taxon>Insecta</taxon>
        <taxon>Pterygota</taxon>
        <taxon>Neoptera</taxon>
        <taxon>Paraneoptera</taxon>
        <taxon>Hemiptera</taxon>
        <taxon>Sternorrhyncha</taxon>
        <taxon>Aleyrodoidea</taxon>
        <taxon>Aleyrodidae</taxon>
        <taxon>Aleyrodinae</taxon>
        <taxon>Bemisia</taxon>
    </lineage>
</organism>
<protein>
    <recommendedName>
        <fullName evidence="4">Phosphatidylethanolamine-binding protein</fullName>
    </recommendedName>
</protein>
<accession>A0A9P0F137</accession>
<reference evidence="2" key="1">
    <citation type="submission" date="2021-12" db="EMBL/GenBank/DDBJ databases">
        <authorList>
            <person name="King R."/>
        </authorList>
    </citation>
    <scope>NUCLEOTIDE SEQUENCE</scope>
</reference>
<dbReference type="PANTHER" id="PTHR11362">
    <property type="entry name" value="PHOSPHATIDYLETHANOLAMINE-BINDING PROTEIN"/>
    <property type="match status" value="1"/>
</dbReference>
<dbReference type="AlphaFoldDB" id="A0A9P0F137"/>
<feature type="signal peptide" evidence="1">
    <location>
        <begin position="1"/>
        <end position="23"/>
    </location>
</feature>
<dbReference type="Proteomes" id="UP001152759">
    <property type="component" value="Chromosome 3"/>
</dbReference>
<proteinExistence type="predicted"/>
<evidence type="ECO:0000313" key="2">
    <source>
        <dbReference type="EMBL" id="CAH0387422.1"/>
    </source>
</evidence>
<dbReference type="InterPro" id="IPR036610">
    <property type="entry name" value="PEBP-like_sf"/>
</dbReference>
<dbReference type="SUPFAM" id="SSF49777">
    <property type="entry name" value="PEBP-like"/>
    <property type="match status" value="1"/>
</dbReference>